<comment type="subcellular location">
    <subcellularLocation>
        <location evidence="1">Secreted</location>
    </subcellularLocation>
</comment>
<evidence type="ECO:0000259" key="5">
    <source>
        <dbReference type="PROSITE" id="PS51362"/>
    </source>
</evidence>
<accession>A0AAD8G0A4</accession>
<evidence type="ECO:0000256" key="1">
    <source>
        <dbReference type="ARBA" id="ARBA00004613"/>
    </source>
</evidence>
<evidence type="ECO:0000256" key="2">
    <source>
        <dbReference type="ARBA" id="ARBA00022525"/>
    </source>
</evidence>
<dbReference type="CDD" id="cd19379">
    <property type="entry name" value="TGF_beta_GSDF"/>
    <property type="match status" value="1"/>
</dbReference>
<dbReference type="GO" id="GO:0005576">
    <property type="term" value="C:extracellular region"/>
    <property type="evidence" value="ECO:0007669"/>
    <property type="project" value="UniProtKB-SubCell"/>
</dbReference>
<keyword evidence="3" id="KW-0339">Growth factor</keyword>
<dbReference type="Proteomes" id="UP001230051">
    <property type="component" value="Unassembled WGS sequence"/>
</dbReference>
<dbReference type="AlphaFoldDB" id="A0AAD8G0A4"/>
<dbReference type="GO" id="GO:0008083">
    <property type="term" value="F:growth factor activity"/>
    <property type="evidence" value="ECO:0007669"/>
    <property type="project" value="UniProtKB-KW"/>
</dbReference>
<evidence type="ECO:0000256" key="3">
    <source>
        <dbReference type="RuleBase" id="RU000354"/>
    </source>
</evidence>
<dbReference type="PROSITE" id="PS51362">
    <property type="entry name" value="TGF_BETA_2"/>
    <property type="match status" value="1"/>
</dbReference>
<sequence>MRTLLLLSAVLCSCTPLGMAFVLLSSQELPSGTSVPPISSAPMVTMSSCKDQLLQDVKEMLLDALNLEQVPRINIEGMSQNTAALRTELSAISQNSDHSAVEKTGPGFLNSTAENDTQRAKTEPHCCQISSQIFITDLGWESWIVYPESFNYTQCEACSHGRNRTWQHCRQGGPSAKHHVPKVKCCSAVEELWLRFVYIDEDSSLVISNVPLTQKCGCPLDRDAE</sequence>
<evidence type="ECO:0000313" key="6">
    <source>
        <dbReference type="EMBL" id="KAK1163890.1"/>
    </source>
</evidence>
<dbReference type="Gene3D" id="2.10.90.10">
    <property type="entry name" value="Cystine-knot cytokines"/>
    <property type="match status" value="1"/>
</dbReference>
<evidence type="ECO:0000313" key="7">
    <source>
        <dbReference type="Proteomes" id="UP001230051"/>
    </source>
</evidence>
<reference evidence="6" key="1">
    <citation type="submission" date="2022-02" db="EMBL/GenBank/DDBJ databases">
        <title>Atlantic sturgeon de novo genome assembly.</title>
        <authorList>
            <person name="Stock M."/>
            <person name="Klopp C."/>
            <person name="Guiguen Y."/>
            <person name="Cabau C."/>
            <person name="Parinello H."/>
            <person name="Santidrian Yebra-Pimentel E."/>
            <person name="Kuhl H."/>
            <person name="Dirks R.P."/>
            <person name="Guessner J."/>
            <person name="Wuertz S."/>
            <person name="Du K."/>
            <person name="Schartl M."/>
        </authorList>
    </citation>
    <scope>NUCLEOTIDE SEQUENCE</scope>
    <source>
        <strain evidence="6">STURGEONOMICS-FGT-2020</strain>
        <tissue evidence="6">Whole blood</tissue>
    </source>
</reference>
<dbReference type="InterPro" id="IPR029034">
    <property type="entry name" value="Cystine-knot_cytokine"/>
</dbReference>
<proteinExistence type="inferred from homology"/>
<keyword evidence="2" id="KW-0964">Secreted</keyword>
<name>A0AAD8G0A4_ACIOX</name>
<organism evidence="6 7">
    <name type="scientific">Acipenser oxyrinchus oxyrinchus</name>
    <dbReference type="NCBI Taxonomy" id="40147"/>
    <lineage>
        <taxon>Eukaryota</taxon>
        <taxon>Metazoa</taxon>
        <taxon>Chordata</taxon>
        <taxon>Craniata</taxon>
        <taxon>Vertebrata</taxon>
        <taxon>Euteleostomi</taxon>
        <taxon>Actinopterygii</taxon>
        <taxon>Chondrostei</taxon>
        <taxon>Acipenseriformes</taxon>
        <taxon>Acipenseridae</taxon>
        <taxon>Acipenser</taxon>
    </lineage>
</organism>
<keyword evidence="7" id="KW-1185">Reference proteome</keyword>
<feature type="chain" id="PRO_5042190637" description="TGF-beta family profile domain-containing protein" evidence="4">
    <location>
        <begin position="21"/>
        <end position="225"/>
    </location>
</feature>
<dbReference type="EMBL" id="JAGXEW010000014">
    <property type="protein sequence ID" value="KAK1163890.1"/>
    <property type="molecule type" value="Genomic_DNA"/>
</dbReference>
<feature type="domain" description="TGF-beta family profile" evidence="5">
    <location>
        <begin position="116"/>
        <end position="219"/>
    </location>
</feature>
<feature type="signal peptide" evidence="4">
    <location>
        <begin position="1"/>
        <end position="20"/>
    </location>
</feature>
<gene>
    <name evidence="6" type="ORF">AOXY_G15824</name>
</gene>
<dbReference type="Pfam" id="PF00019">
    <property type="entry name" value="TGF_beta"/>
    <property type="match status" value="1"/>
</dbReference>
<comment type="similarity">
    <text evidence="3">Belongs to the TGF-beta family.</text>
</comment>
<protein>
    <recommendedName>
        <fullName evidence="5">TGF-beta family profile domain-containing protein</fullName>
    </recommendedName>
</protein>
<dbReference type="SUPFAM" id="SSF57501">
    <property type="entry name" value="Cystine-knot cytokines"/>
    <property type="match status" value="1"/>
</dbReference>
<evidence type="ECO:0000256" key="4">
    <source>
        <dbReference type="SAM" id="SignalP"/>
    </source>
</evidence>
<comment type="caution">
    <text evidence="6">The sequence shown here is derived from an EMBL/GenBank/DDBJ whole genome shotgun (WGS) entry which is preliminary data.</text>
</comment>
<dbReference type="SMART" id="SM00204">
    <property type="entry name" value="TGFB"/>
    <property type="match status" value="1"/>
</dbReference>
<dbReference type="InterPro" id="IPR001839">
    <property type="entry name" value="TGF-b_C"/>
</dbReference>
<keyword evidence="4" id="KW-0732">Signal</keyword>